<dbReference type="Proteomes" id="UP000184301">
    <property type="component" value="Unassembled WGS sequence"/>
</dbReference>
<keyword evidence="4" id="KW-1185">Reference proteome</keyword>
<proteinExistence type="predicted"/>
<sequence length="497" mass="56927">MYIWGYLLHIMALAPQADCRKEGTDIDMEWRQLLSARRVRRGGGNNKNKSTDLRSEFEKDYHRIIGSASFRRLQDKTQVFPLDKSDFIRTRLTHSLEVSSFAKSLGQNIGENILKYKKDPSFTPQMKEDICNILQCAGLIHDIGNPPFGHFGENAIREWFEHNLGSLYVNGQKVEDMLTPQMRGDFYHFEGNAQALRLVTRLHYLVDENGMNLTYALLNTIVKYPGSSIDIDETSGNIKDKKMGYYYADEAIYKEVERETGTNGNRHPLTFILEAADDLAYKTADIEDAFIKGFISYHTLKEELGALQDNCPDAGFCPLDELEKRYIRGVERGVDDPQEYAVKNWIVRVQGFIISCITFGFTRNYDAIMAGTYKKDLFSGTFGEKLMDLLGDMANRYVFMSSTIYKLELTEAAILDDLMEKFVHAAIHYDAGEKMDSIDLRIVSLISDNYKKAYRHQAEGKSEAEKIYLRLLLVTDYVCGMTDSYAKRLYQELNGII</sequence>
<dbReference type="Gene3D" id="1.10.3210.10">
    <property type="entry name" value="Hypothetical protein af1432"/>
    <property type="match status" value="1"/>
</dbReference>
<dbReference type="STRING" id="1121950.SAMN02745243_00507"/>
<protein>
    <submittedName>
        <fullName evidence="3">dGTPase</fullName>
    </submittedName>
</protein>
<dbReference type="PANTHER" id="PTHR11373">
    <property type="entry name" value="DEOXYNUCLEOSIDE TRIPHOSPHATE TRIPHOSPHOHYDROLASE"/>
    <property type="match status" value="1"/>
</dbReference>
<feature type="domain" description="HD" evidence="2">
    <location>
        <begin position="91"/>
        <end position="282"/>
    </location>
</feature>
<dbReference type="Gene3D" id="1.10.3550.10">
    <property type="entry name" value="eoxyguanosinetriphosphate triphosphohydrolase domain-like"/>
    <property type="match status" value="1"/>
</dbReference>
<dbReference type="InterPro" id="IPR006674">
    <property type="entry name" value="HD_domain"/>
</dbReference>
<keyword evidence="1" id="KW-0378">Hydrolase</keyword>
<dbReference type="GO" id="GO:0008832">
    <property type="term" value="F:dGTPase activity"/>
    <property type="evidence" value="ECO:0007669"/>
    <property type="project" value="TreeGrafter"/>
</dbReference>
<evidence type="ECO:0000313" key="3">
    <source>
        <dbReference type="EMBL" id="SHJ40549.1"/>
    </source>
</evidence>
<evidence type="ECO:0000256" key="1">
    <source>
        <dbReference type="ARBA" id="ARBA00022801"/>
    </source>
</evidence>
<dbReference type="SMART" id="SM00471">
    <property type="entry name" value="HDc"/>
    <property type="match status" value="1"/>
</dbReference>
<organism evidence="3 4">
    <name type="scientific">Hespellia stercorisuis DSM 15480</name>
    <dbReference type="NCBI Taxonomy" id="1121950"/>
    <lineage>
        <taxon>Bacteria</taxon>
        <taxon>Bacillati</taxon>
        <taxon>Bacillota</taxon>
        <taxon>Clostridia</taxon>
        <taxon>Lachnospirales</taxon>
        <taxon>Lachnospiraceae</taxon>
        <taxon>Hespellia</taxon>
    </lineage>
</organism>
<gene>
    <name evidence="3" type="ORF">SAMN02745243_00507</name>
</gene>
<dbReference type="InterPro" id="IPR006261">
    <property type="entry name" value="dGTPase"/>
</dbReference>
<dbReference type="AlphaFoldDB" id="A0A1M6J1N1"/>
<dbReference type="CDD" id="cd00077">
    <property type="entry name" value="HDc"/>
    <property type="match status" value="1"/>
</dbReference>
<reference evidence="3 4" key="1">
    <citation type="submission" date="2016-11" db="EMBL/GenBank/DDBJ databases">
        <authorList>
            <person name="Jaros S."/>
            <person name="Januszkiewicz K."/>
            <person name="Wedrychowicz H."/>
        </authorList>
    </citation>
    <scope>NUCLEOTIDE SEQUENCE [LARGE SCALE GENOMIC DNA]</scope>
    <source>
        <strain evidence="3 4">DSM 15480</strain>
    </source>
</reference>
<dbReference type="InterPro" id="IPR023293">
    <property type="entry name" value="dGTP_triP_hydro_central_sf"/>
</dbReference>
<accession>A0A1M6J1N1</accession>
<dbReference type="Gene3D" id="1.10.3410.10">
    <property type="entry name" value="putative deoxyguanosinetriphosphate triphosphohydrolase like domain"/>
    <property type="match status" value="1"/>
</dbReference>
<dbReference type="PANTHER" id="PTHR11373:SF32">
    <property type="entry name" value="DEOXYGUANOSINETRIPHOSPHATE TRIPHOSPHOHYDROLASE"/>
    <property type="match status" value="1"/>
</dbReference>
<dbReference type="NCBIfam" id="TIGR01353">
    <property type="entry name" value="dGTP_triPase"/>
    <property type="match status" value="1"/>
</dbReference>
<dbReference type="GO" id="GO:0006203">
    <property type="term" value="P:dGTP catabolic process"/>
    <property type="evidence" value="ECO:0007669"/>
    <property type="project" value="TreeGrafter"/>
</dbReference>
<evidence type="ECO:0000259" key="2">
    <source>
        <dbReference type="PROSITE" id="PS51831"/>
    </source>
</evidence>
<dbReference type="InterPro" id="IPR027432">
    <property type="entry name" value="dGTP_triphosphohydrolase_C"/>
</dbReference>
<dbReference type="EMBL" id="FQZY01000008">
    <property type="protein sequence ID" value="SHJ40549.1"/>
    <property type="molecule type" value="Genomic_DNA"/>
</dbReference>
<dbReference type="Pfam" id="PF01966">
    <property type="entry name" value="HD"/>
    <property type="match status" value="1"/>
</dbReference>
<dbReference type="SUPFAM" id="SSF109604">
    <property type="entry name" value="HD-domain/PDEase-like"/>
    <property type="match status" value="1"/>
</dbReference>
<dbReference type="InterPro" id="IPR050135">
    <property type="entry name" value="dGTPase-like"/>
</dbReference>
<evidence type="ECO:0000313" key="4">
    <source>
        <dbReference type="Proteomes" id="UP000184301"/>
    </source>
</evidence>
<dbReference type="InterPro" id="IPR003607">
    <property type="entry name" value="HD/PDEase_dom"/>
</dbReference>
<dbReference type="NCBIfam" id="NF002205">
    <property type="entry name" value="PRK01096.1"/>
    <property type="match status" value="1"/>
</dbReference>
<dbReference type="PROSITE" id="PS51831">
    <property type="entry name" value="HD"/>
    <property type="match status" value="1"/>
</dbReference>
<name>A0A1M6J1N1_9FIRM</name>